<dbReference type="RefSeq" id="WP_179229833.1">
    <property type="nucleotide sequence ID" value="NZ_BAAARF010000009.1"/>
</dbReference>
<comment type="caution">
    <text evidence="1">The sequence shown here is derived from an EMBL/GenBank/DDBJ whole genome shotgun (WGS) entry which is preliminary data.</text>
</comment>
<reference evidence="1 2" key="1">
    <citation type="submission" date="2024-06" db="EMBL/GenBank/DDBJ databases">
        <title>The Natural Products Discovery Center: Release of the First 8490 Sequenced Strains for Exploring Actinobacteria Biosynthetic Diversity.</title>
        <authorList>
            <person name="Kalkreuter E."/>
            <person name="Kautsar S.A."/>
            <person name="Yang D."/>
            <person name="Bader C.D."/>
            <person name="Teijaro C.N."/>
            <person name="Fluegel L."/>
            <person name="Davis C.M."/>
            <person name="Simpson J.R."/>
            <person name="Lauterbach L."/>
            <person name="Steele A.D."/>
            <person name="Gui C."/>
            <person name="Meng S."/>
            <person name="Li G."/>
            <person name="Viehrig K."/>
            <person name="Ye F."/>
            <person name="Su P."/>
            <person name="Kiefer A.F."/>
            <person name="Nichols A."/>
            <person name="Cepeda A.J."/>
            <person name="Yan W."/>
            <person name="Fan B."/>
            <person name="Jiang Y."/>
            <person name="Adhikari A."/>
            <person name="Zheng C.-J."/>
            <person name="Schuster L."/>
            <person name="Cowan T.M."/>
            <person name="Smanski M.J."/>
            <person name="Chevrette M.G."/>
            <person name="De Carvalho L.P.S."/>
            <person name="Shen B."/>
        </authorList>
    </citation>
    <scope>NUCLEOTIDE SEQUENCE [LARGE SCALE GENOMIC DNA]</scope>
    <source>
        <strain evidence="1 2">NPDC079179</strain>
    </source>
</reference>
<evidence type="ECO:0000313" key="1">
    <source>
        <dbReference type="EMBL" id="MEV8158243.1"/>
    </source>
</evidence>
<gene>
    <name evidence="1" type="ORF">AB0O96_08565</name>
</gene>
<dbReference type="Proteomes" id="UP001553031">
    <property type="component" value="Unassembled WGS sequence"/>
</dbReference>
<accession>A0ABV3KCW7</accession>
<keyword evidence="2" id="KW-1185">Reference proteome</keyword>
<name>A0ABV3KCW7_9MICC</name>
<protein>
    <submittedName>
        <fullName evidence="1">Uncharacterized protein</fullName>
    </submittedName>
</protein>
<evidence type="ECO:0000313" key="2">
    <source>
        <dbReference type="Proteomes" id="UP001553031"/>
    </source>
</evidence>
<sequence>MDGGPTQVTLFTGGATIQGELIPVSEYLQGVKSSVISRCPVQSDTAWSRSLGYNAEKARAFEEEGSLIDGGSFLHLCGAGLITANGGLLSLPQGMPVSLTASKITGWAPGLLVTAA</sequence>
<organism evidence="1 2">
    <name type="scientific">Kocuria salsicia</name>
    <dbReference type="NCBI Taxonomy" id="664639"/>
    <lineage>
        <taxon>Bacteria</taxon>
        <taxon>Bacillati</taxon>
        <taxon>Actinomycetota</taxon>
        <taxon>Actinomycetes</taxon>
        <taxon>Micrococcales</taxon>
        <taxon>Micrococcaceae</taxon>
        <taxon>Kocuria</taxon>
    </lineage>
</organism>
<proteinExistence type="predicted"/>
<dbReference type="EMBL" id="JBFBLL010000005">
    <property type="protein sequence ID" value="MEV8158243.1"/>
    <property type="molecule type" value="Genomic_DNA"/>
</dbReference>